<dbReference type="PROSITE" id="PS51257">
    <property type="entry name" value="PROKAR_LIPOPROTEIN"/>
    <property type="match status" value="1"/>
</dbReference>
<organism evidence="2 3">
    <name type="scientific">Dyadobacter psychrotolerans</name>
    <dbReference type="NCBI Taxonomy" id="2541721"/>
    <lineage>
        <taxon>Bacteria</taxon>
        <taxon>Pseudomonadati</taxon>
        <taxon>Bacteroidota</taxon>
        <taxon>Cytophagia</taxon>
        <taxon>Cytophagales</taxon>
        <taxon>Spirosomataceae</taxon>
        <taxon>Dyadobacter</taxon>
    </lineage>
</organism>
<keyword evidence="3" id="KW-1185">Reference proteome</keyword>
<proteinExistence type="predicted"/>
<keyword evidence="1" id="KW-0732">Signal</keyword>
<evidence type="ECO:0000256" key="1">
    <source>
        <dbReference type="SAM" id="SignalP"/>
    </source>
</evidence>
<dbReference type="OrthoDB" id="9971383at2"/>
<evidence type="ECO:0008006" key="4">
    <source>
        <dbReference type="Google" id="ProtNLM"/>
    </source>
</evidence>
<evidence type="ECO:0000313" key="2">
    <source>
        <dbReference type="EMBL" id="TDE10814.1"/>
    </source>
</evidence>
<protein>
    <recommendedName>
        <fullName evidence="4">Lipoprotein</fullName>
    </recommendedName>
</protein>
<dbReference type="RefSeq" id="WP_131961544.1">
    <property type="nucleotide sequence ID" value="NZ_SMFL01000014.1"/>
</dbReference>
<feature type="chain" id="PRO_5020273754" description="Lipoprotein" evidence="1">
    <location>
        <begin position="20"/>
        <end position="181"/>
    </location>
</feature>
<name>A0A4R5DG79_9BACT</name>
<reference evidence="2 3" key="1">
    <citation type="submission" date="2019-03" db="EMBL/GenBank/DDBJ databases">
        <title>Dyadobacter AR-3-6 sp. nov., isolated from arctic soil.</title>
        <authorList>
            <person name="Chaudhary D.K."/>
        </authorList>
    </citation>
    <scope>NUCLEOTIDE SEQUENCE [LARGE SCALE GENOMIC DNA]</scope>
    <source>
        <strain evidence="2 3">AR-3-6</strain>
    </source>
</reference>
<comment type="caution">
    <text evidence="2">The sequence shown here is derived from an EMBL/GenBank/DDBJ whole genome shotgun (WGS) entry which is preliminary data.</text>
</comment>
<dbReference type="Proteomes" id="UP000294850">
    <property type="component" value="Unassembled WGS sequence"/>
</dbReference>
<accession>A0A4R5DG79</accession>
<evidence type="ECO:0000313" key="3">
    <source>
        <dbReference type="Proteomes" id="UP000294850"/>
    </source>
</evidence>
<feature type="signal peptide" evidence="1">
    <location>
        <begin position="1"/>
        <end position="19"/>
    </location>
</feature>
<sequence length="181" mass="20381">MKKSLLNVLVVCSCLFLFACPEKEDPALEVDNRPEFPYDVKLYFNPLNFKELPTCNKPVIYENIKISIRAATQEEYPGNKSACGYISASNGFIGPGTALEIDKSYYKSLKQIQVTVWEACSVPDVVSIFFYDKSGKVVLSKKLQGDETQYSNWFSNMQAVERIVIVNRCEGGVRSVTLTSY</sequence>
<gene>
    <name evidence="2" type="ORF">E0F88_27460</name>
</gene>
<dbReference type="EMBL" id="SMFL01000014">
    <property type="protein sequence ID" value="TDE10814.1"/>
    <property type="molecule type" value="Genomic_DNA"/>
</dbReference>
<dbReference type="AlphaFoldDB" id="A0A4R5DG79"/>